<evidence type="ECO:0000313" key="3">
    <source>
        <dbReference type="Proteomes" id="UP001054837"/>
    </source>
</evidence>
<protein>
    <submittedName>
        <fullName evidence="2">Uncharacterized protein</fullName>
    </submittedName>
</protein>
<evidence type="ECO:0000256" key="1">
    <source>
        <dbReference type="SAM" id="MobiDB-lite"/>
    </source>
</evidence>
<dbReference type="Proteomes" id="UP001054837">
    <property type="component" value="Unassembled WGS sequence"/>
</dbReference>
<dbReference type="AlphaFoldDB" id="A0AAV4WJH5"/>
<gene>
    <name evidence="2" type="ORF">CDAR_527401</name>
</gene>
<comment type="caution">
    <text evidence="2">The sequence shown here is derived from an EMBL/GenBank/DDBJ whole genome shotgun (WGS) entry which is preliminary data.</text>
</comment>
<organism evidence="2 3">
    <name type="scientific">Caerostris darwini</name>
    <dbReference type="NCBI Taxonomy" id="1538125"/>
    <lineage>
        <taxon>Eukaryota</taxon>
        <taxon>Metazoa</taxon>
        <taxon>Ecdysozoa</taxon>
        <taxon>Arthropoda</taxon>
        <taxon>Chelicerata</taxon>
        <taxon>Arachnida</taxon>
        <taxon>Araneae</taxon>
        <taxon>Araneomorphae</taxon>
        <taxon>Entelegynae</taxon>
        <taxon>Araneoidea</taxon>
        <taxon>Araneidae</taxon>
        <taxon>Caerostris</taxon>
    </lineage>
</organism>
<dbReference type="EMBL" id="BPLQ01014754">
    <property type="protein sequence ID" value="GIY82942.1"/>
    <property type="molecule type" value="Genomic_DNA"/>
</dbReference>
<proteinExistence type="predicted"/>
<reference evidence="2 3" key="1">
    <citation type="submission" date="2021-06" db="EMBL/GenBank/DDBJ databases">
        <title>Caerostris darwini draft genome.</title>
        <authorList>
            <person name="Kono N."/>
            <person name="Arakawa K."/>
        </authorList>
    </citation>
    <scope>NUCLEOTIDE SEQUENCE [LARGE SCALE GENOMIC DNA]</scope>
</reference>
<name>A0AAV4WJH5_9ARAC</name>
<accession>A0AAV4WJH5</accession>
<keyword evidence="3" id="KW-1185">Reference proteome</keyword>
<sequence>MHSKWGSRVCSSLPEDEEGVLTFPGLHPPPGKGQKRRTAGGKQESGRFRDLLHQNFTLSQKYRRAEMYNDVVLCHVGLKEILRTYGRWRVNEF</sequence>
<feature type="region of interest" description="Disordered" evidence="1">
    <location>
        <begin position="1"/>
        <end position="46"/>
    </location>
</feature>
<evidence type="ECO:0000313" key="2">
    <source>
        <dbReference type="EMBL" id="GIY82942.1"/>
    </source>
</evidence>